<reference evidence="1 2" key="1">
    <citation type="submission" date="2016-12" db="EMBL/GenBank/DDBJ databases">
        <authorList>
            <person name="Song W.-J."/>
            <person name="Kurnit D.M."/>
        </authorList>
    </citation>
    <scope>NUCLEOTIDE SEQUENCE [LARGE SCALE GENOMIC DNA]</scope>
    <source>
        <strain evidence="1 2">STM7296</strain>
    </source>
</reference>
<dbReference type="Proteomes" id="UP000187012">
    <property type="component" value="Unassembled WGS sequence"/>
</dbReference>
<protein>
    <submittedName>
        <fullName evidence="1">Uncharacterized protein</fullName>
    </submittedName>
</protein>
<keyword evidence="2" id="KW-1185">Reference proteome</keyword>
<accession>A0A1N7SEZ9</accession>
<sequence>MGATATGGMRCREYRMRVCSESRSAFLLHCRIRVDGTDLAKKMSAPERTTSHKSMQNEMLFVFLQLQSRDSQKRDLLHRENDN</sequence>
<proteinExistence type="predicted"/>
<evidence type="ECO:0000313" key="1">
    <source>
        <dbReference type="EMBL" id="SIT45978.1"/>
    </source>
</evidence>
<organism evidence="1 2">
    <name type="scientific">Paraburkholderia ribeironis</name>
    <dbReference type="NCBI Taxonomy" id="1247936"/>
    <lineage>
        <taxon>Bacteria</taxon>
        <taxon>Pseudomonadati</taxon>
        <taxon>Pseudomonadota</taxon>
        <taxon>Betaproteobacteria</taxon>
        <taxon>Burkholderiales</taxon>
        <taxon>Burkholderiaceae</taxon>
        <taxon>Paraburkholderia</taxon>
    </lineage>
</organism>
<dbReference type="STRING" id="1247936.BN2475_600052"/>
<evidence type="ECO:0000313" key="2">
    <source>
        <dbReference type="Proteomes" id="UP000187012"/>
    </source>
</evidence>
<name>A0A1N7SEZ9_9BURK</name>
<dbReference type="AlphaFoldDB" id="A0A1N7SEZ9"/>
<gene>
    <name evidence="1" type="ORF">BN2475_600052</name>
</gene>
<dbReference type="EMBL" id="CYGX02000060">
    <property type="protein sequence ID" value="SIT45978.1"/>
    <property type="molecule type" value="Genomic_DNA"/>
</dbReference>